<dbReference type="PANTHER" id="PTHR42830:SF1">
    <property type="entry name" value="OSMOTICALLY INDUCIBLE FAMILY PROTEIN"/>
    <property type="match status" value="1"/>
</dbReference>
<sequence length="145" mass="14679">MSIAARSTNTVWEGPLASGTGQLNSGSGALTGLDVTWAARTEAPGGKTSPEELAAAAHSSCFSMALALKLGEKHLTPQRLDVRSTVTLDEVDGLPTIVSSALVVKAQVSGVDAATFQGIVDDAAALCPVSRLFAGATISVEAELV</sequence>
<organism evidence="1 2">
    <name type="scientific">[Mycobacterium] fortunisiensis</name>
    <dbReference type="NCBI Taxonomy" id="2600579"/>
    <lineage>
        <taxon>Bacteria</taxon>
        <taxon>Bacillati</taxon>
        <taxon>Actinomycetota</taxon>
        <taxon>Actinomycetes</taxon>
        <taxon>Mycobacteriales</taxon>
        <taxon>Mycobacteriaceae</taxon>
        <taxon>Mycolicibacterium</taxon>
    </lineage>
</organism>
<dbReference type="InterPro" id="IPR003718">
    <property type="entry name" value="OsmC/Ohr_fam"/>
</dbReference>
<reference evidence="1 2" key="1">
    <citation type="journal article" date="2021" name="Sci. Rep.">
        <title>Phenotypic and genomic hallmarks of a novel, potentially pathogenic rapidly growing Mycobacterium species related to the Mycobacterium fortuitum complex.</title>
        <authorList>
            <person name="Gharbi R."/>
            <person name="Khanna V."/>
            <person name="Frigui W."/>
            <person name="Mhenni B."/>
            <person name="Brosch R."/>
            <person name="Mardassi H."/>
        </authorList>
    </citation>
    <scope>NUCLEOTIDE SEQUENCE [LARGE SCALE GENOMIC DNA]</scope>
    <source>
        <strain evidence="1 2">TNTM28</strain>
    </source>
</reference>
<evidence type="ECO:0000313" key="1">
    <source>
        <dbReference type="EMBL" id="MBU9766468.1"/>
    </source>
</evidence>
<dbReference type="NCBIfam" id="TIGR03562">
    <property type="entry name" value="osmo_induc_OsmC"/>
    <property type="match status" value="1"/>
</dbReference>
<proteinExistence type="predicted"/>
<accession>A0ABS6KSC1</accession>
<name>A0ABS6KSC1_9MYCO</name>
<evidence type="ECO:0000313" key="2">
    <source>
        <dbReference type="Proteomes" id="UP000812982"/>
    </source>
</evidence>
<dbReference type="InterPro" id="IPR019904">
    <property type="entry name" value="Peroxiredoxin_OsmC"/>
</dbReference>
<keyword evidence="2" id="KW-1185">Reference proteome</keyword>
<dbReference type="PANTHER" id="PTHR42830">
    <property type="entry name" value="OSMOTICALLY INDUCIBLE FAMILY PROTEIN"/>
    <property type="match status" value="1"/>
</dbReference>
<dbReference type="InterPro" id="IPR052707">
    <property type="entry name" value="OsmC_Ohr_Peroxiredoxin"/>
</dbReference>
<comment type="caution">
    <text evidence="1">The sequence shown here is derived from an EMBL/GenBank/DDBJ whole genome shotgun (WGS) entry which is preliminary data.</text>
</comment>
<gene>
    <name evidence="1" type="ORF">FR943_21810</name>
</gene>
<dbReference type="Pfam" id="PF02566">
    <property type="entry name" value="OsmC"/>
    <property type="match status" value="1"/>
</dbReference>
<dbReference type="EMBL" id="VOMB01000023">
    <property type="protein sequence ID" value="MBU9766468.1"/>
    <property type="molecule type" value="Genomic_DNA"/>
</dbReference>
<dbReference type="RefSeq" id="WP_217160321.1">
    <property type="nucleotide sequence ID" value="NZ_VOMB01000023.1"/>
</dbReference>
<protein>
    <submittedName>
        <fullName evidence="1">OsmC family peroxiredoxin</fullName>
    </submittedName>
</protein>
<dbReference type="Proteomes" id="UP000812982">
    <property type="component" value="Unassembled WGS sequence"/>
</dbReference>